<dbReference type="AlphaFoldDB" id="A0AAN9KP83"/>
<keyword evidence="1" id="KW-0732">Signal</keyword>
<gene>
    <name evidence="2" type="ORF">VNO77_31774</name>
</gene>
<proteinExistence type="predicted"/>
<keyword evidence="3" id="KW-1185">Reference proteome</keyword>
<dbReference type="EMBL" id="JAYMYQ010000007">
    <property type="protein sequence ID" value="KAK7321285.1"/>
    <property type="molecule type" value="Genomic_DNA"/>
</dbReference>
<accession>A0AAN9KP83</accession>
<sequence>MLHSLWFCSIHPWISILSFCDSLVEVGFPAAFTHQPCSLCYSQIQRFVDFVFMERIAAVSVPPFNGDEFPSHESVRFLRICEKRKHYPRKKKCRLDELSLAVLMSHSICSQVDEK</sequence>
<dbReference type="Proteomes" id="UP001367508">
    <property type="component" value="Unassembled WGS sequence"/>
</dbReference>
<feature type="signal peptide" evidence="1">
    <location>
        <begin position="1"/>
        <end position="18"/>
    </location>
</feature>
<evidence type="ECO:0000256" key="1">
    <source>
        <dbReference type="SAM" id="SignalP"/>
    </source>
</evidence>
<evidence type="ECO:0000313" key="2">
    <source>
        <dbReference type="EMBL" id="KAK7321285.1"/>
    </source>
</evidence>
<name>A0AAN9KP83_CANGL</name>
<evidence type="ECO:0000313" key="3">
    <source>
        <dbReference type="Proteomes" id="UP001367508"/>
    </source>
</evidence>
<reference evidence="2 3" key="1">
    <citation type="submission" date="2024-01" db="EMBL/GenBank/DDBJ databases">
        <title>The genomes of 5 underutilized Papilionoideae crops provide insights into root nodulation and disease resistanc.</title>
        <authorList>
            <person name="Jiang F."/>
        </authorList>
    </citation>
    <scope>NUCLEOTIDE SEQUENCE [LARGE SCALE GENOMIC DNA]</scope>
    <source>
        <strain evidence="2">LVBAO_FW01</strain>
        <tissue evidence="2">Leaves</tissue>
    </source>
</reference>
<protein>
    <submittedName>
        <fullName evidence="2">Uncharacterized protein</fullName>
    </submittedName>
</protein>
<comment type="caution">
    <text evidence="2">The sequence shown here is derived from an EMBL/GenBank/DDBJ whole genome shotgun (WGS) entry which is preliminary data.</text>
</comment>
<feature type="chain" id="PRO_5042943400" evidence="1">
    <location>
        <begin position="19"/>
        <end position="115"/>
    </location>
</feature>
<organism evidence="2 3">
    <name type="scientific">Canavalia gladiata</name>
    <name type="common">Sword bean</name>
    <name type="synonym">Dolichos gladiatus</name>
    <dbReference type="NCBI Taxonomy" id="3824"/>
    <lineage>
        <taxon>Eukaryota</taxon>
        <taxon>Viridiplantae</taxon>
        <taxon>Streptophyta</taxon>
        <taxon>Embryophyta</taxon>
        <taxon>Tracheophyta</taxon>
        <taxon>Spermatophyta</taxon>
        <taxon>Magnoliopsida</taxon>
        <taxon>eudicotyledons</taxon>
        <taxon>Gunneridae</taxon>
        <taxon>Pentapetalae</taxon>
        <taxon>rosids</taxon>
        <taxon>fabids</taxon>
        <taxon>Fabales</taxon>
        <taxon>Fabaceae</taxon>
        <taxon>Papilionoideae</taxon>
        <taxon>50 kb inversion clade</taxon>
        <taxon>NPAAA clade</taxon>
        <taxon>indigoferoid/millettioid clade</taxon>
        <taxon>Phaseoleae</taxon>
        <taxon>Canavalia</taxon>
    </lineage>
</organism>